<dbReference type="GO" id="GO:1990432">
    <property type="term" value="P:siRNA 3'-end processing"/>
    <property type="evidence" value="ECO:0007669"/>
    <property type="project" value="TreeGrafter"/>
</dbReference>
<organism evidence="3 4">
    <name type="scientific">Colletotrichum simmondsii</name>
    <dbReference type="NCBI Taxonomy" id="703756"/>
    <lineage>
        <taxon>Eukaryota</taxon>
        <taxon>Fungi</taxon>
        <taxon>Dikarya</taxon>
        <taxon>Ascomycota</taxon>
        <taxon>Pezizomycotina</taxon>
        <taxon>Sordariomycetes</taxon>
        <taxon>Hypocreomycetidae</taxon>
        <taxon>Glomerellales</taxon>
        <taxon>Glomerellaceae</taxon>
        <taxon>Colletotrichum</taxon>
        <taxon>Colletotrichum acutatum species complex</taxon>
    </lineage>
</organism>
<dbReference type="InterPro" id="IPR006941">
    <property type="entry name" value="RNase_CAF1"/>
</dbReference>
<dbReference type="InterPro" id="IPR051181">
    <property type="entry name" value="CAF1_poly(A)_ribonucleases"/>
</dbReference>
<comment type="caution">
    <text evidence="3">The sequence shown here is derived from an EMBL/GenBank/DDBJ whole genome shotgun (WGS) entry which is preliminary data.</text>
</comment>
<name>A0A135SF43_9PEZI</name>
<dbReference type="EMBL" id="JFBX01000586">
    <property type="protein sequence ID" value="KXH34523.1"/>
    <property type="molecule type" value="Genomic_DNA"/>
</dbReference>
<evidence type="ECO:0000313" key="3">
    <source>
        <dbReference type="EMBL" id="KXH34523.1"/>
    </source>
</evidence>
<dbReference type="GO" id="GO:0003723">
    <property type="term" value="F:RNA binding"/>
    <property type="evidence" value="ECO:0007669"/>
    <property type="project" value="TreeGrafter"/>
</dbReference>
<comment type="similarity">
    <text evidence="1">Belongs to the CAF1 family.</text>
</comment>
<reference evidence="3 4" key="1">
    <citation type="submission" date="2014-02" db="EMBL/GenBank/DDBJ databases">
        <title>The genome sequence of Colletotrichum simmondsii CBS122122.</title>
        <authorList>
            <person name="Baroncelli R."/>
            <person name="Thon M.R."/>
        </authorList>
    </citation>
    <scope>NUCLEOTIDE SEQUENCE [LARGE SCALE GENOMIC DNA]</scope>
    <source>
        <strain evidence="3 4">CBS122122</strain>
    </source>
</reference>
<dbReference type="OrthoDB" id="1432093at2759"/>
<evidence type="ECO:0000256" key="2">
    <source>
        <dbReference type="SAM" id="MobiDB-lite"/>
    </source>
</evidence>
<dbReference type="GO" id="GO:0005634">
    <property type="term" value="C:nucleus"/>
    <property type="evidence" value="ECO:0007669"/>
    <property type="project" value="TreeGrafter"/>
</dbReference>
<proteinExistence type="inferred from homology"/>
<dbReference type="Proteomes" id="UP000070328">
    <property type="component" value="Unassembled WGS sequence"/>
</dbReference>
<dbReference type="Pfam" id="PF04857">
    <property type="entry name" value="CAF1"/>
    <property type="match status" value="1"/>
</dbReference>
<dbReference type="GO" id="GO:1990431">
    <property type="term" value="P:priRNA 3'-end processing"/>
    <property type="evidence" value="ECO:0007669"/>
    <property type="project" value="TreeGrafter"/>
</dbReference>
<dbReference type="InterPro" id="IPR012337">
    <property type="entry name" value="RNaseH-like_sf"/>
</dbReference>
<dbReference type="InterPro" id="IPR036397">
    <property type="entry name" value="RNaseH_sf"/>
</dbReference>
<dbReference type="PANTHER" id="PTHR15092:SF22">
    <property type="entry name" value="POLY(A)-SPECIFIC RIBONUCLEASE PNLDC1"/>
    <property type="match status" value="1"/>
</dbReference>
<evidence type="ECO:0000313" key="4">
    <source>
        <dbReference type="Proteomes" id="UP000070328"/>
    </source>
</evidence>
<dbReference type="AlphaFoldDB" id="A0A135SF43"/>
<dbReference type="GO" id="GO:0000289">
    <property type="term" value="P:nuclear-transcribed mRNA poly(A) tail shortening"/>
    <property type="evidence" value="ECO:0007669"/>
    <property type="project" value="TreeGrafter"/>
</dbReference>
<dbReference type="SUPFAM" id="SSF53098">
    <property type="entry name" value="Ribonuclease H-like"/>
    <property type="match status" value="1"/>
</dbReference>
<evidence type="ECO:0000256" key="1">
    <source>
        <dbReference type="ARBA" id="ARBA00008372"/>
    </source>
</evidence>
<dbReference type="GO" id="GO:0000175">
    <property type="term" value="F:3'-5'-RNA exonuclease activity"/>
    <property type="evidence" value="ECO:0007669"/>
    <property type="project" value="TreeGrafter"/>
</dbReference>
<keyword evidence="4" id="KW-1185">Reference proteome</keyword>
<accession>A0A135SF43</accession>
<dbReference type="PANTHER" id="PTHR15092">
    <property type="entry name" value="POLY A -SPECIFIC RIBONUCLEASE/TARGET OF EGR1, MEMBER 1"/>
    <property type="match status" value="1"/>
</dbReference>
<sequence>MEVSSGNFWRQLPKILLSIAKSDFVAIDLEMTGITDKSSADRSENLTSQQIYESAKKIASKFNVFEMGMTCIESQSDGSYKTKTYSFTVSPYLHTETRADETFVKGLDRSLSVSYNTLKFLRSEGIRLEKIYEDCVPYLSRQEARLATRQMERRQEPWDARDHGYNEYDEGLTRFSVYVHNTILDWLYTDPWMTLPLEFSALSTTHTNREIGQRTLEINILLPNSESKKRMSVYEQIVRREARELVPRMGCRLWNYGTTVIISQRDDEREAERRKSIEDDLNSSLSKYAGIRLIIEALVGGKFADLINPNLIVEAMSGWPGEAQAFCREVHELVHPAAPEQSEESPEGKVEDRYCSWCCTHHDRDTGCASISLEEDVVFRAGYCDWCCTHHDPDTGCSSTSSVQDVEVALQTNTITNDECLCMKKRNLSRGRIGENELMPLVYDVHCERCYPDLGSSRPGINSSPHHDIPPQATHIQGAHSTSHDGESSSGSEGVAGGEFQEGDTGTWHITAETASWDEPTGWDNLRHDLEELSTETLKNEVADALRELETLGRISLPTIVGHNQFMDLLFLYNTFIDDLPDSFLEFLVNIHELFPRIVDTKLLAIKDETIEGEDPLMDLYNRFNSDGTQPDIHWDTAYGYGRRGTAHQAGFDSHMTAVVFLRIAHKLAREESARLEGRAASYESKERRLYDREWLSAVGCDSRSLGYSQDSDIGTWRESNTQEGHVGRIQWQMAVFDDIRDRIRIAPRKTFYIGPEW</sequence>
<feature type="region of interest" description="Disordered" evidence="2">
    <location>
        <begin position="458"/>
        <end position="504"/>
    </location>
</feature>
<protein>
    <submittedName>
        <fullName evidence="3">Uncharacterized protein</fullName>
    </submittedName>
</protein>
<gene>
    <name evidence="3" type="ORF">CSIM01_00434</name>
</gene>
<dbReference type="Gene3D" id="3.30.420.10">
    <property type="entry name" value="Ribonuclease H-like superfamily/Ribonuclease H"/>
    <property type="match status" value="2"/>
</dbReference>